<organism evidence="4 5">
    <name type="scientific">Sphingopyxis witflariensis</name>
    <dbReference type="NCBI Taxonomy" id="173675"/>
    <lineage>
        <taxon>Bacteria</taxon>
        <taxon>Pseudomonadati</taxon>
        <taxon>Pseudomonadota</taxon>
        <taxon>Alphaproteobacteria</taxon>
        <taxon>Sphingomonadales</taxon>
        <taxon>Sphingomonadaceae</taxon>
        <taxon>Sphingopyxis</taxon>
    </lineage>
</organism>
<dbReference type="Gene3D" id="3.40.50.720">
    <property type="entry name" value="NAD(P)-binding Rossmann-like Domain"/>
    <property type="match status" value="1"/>
</dbReference>
<dbReference type="OrthoDB" id="9792321at2"/>
<dbReference type="SMART" id="SM00829">
    <property type="entry name" value="PKS_ER"/>
    <property type="match status" value="1"/>
</dbReference>
<dbReference type="Gene3D" id="3.90.180.10">
    <property type="entry name" value="Medium-chain alcohol dehydrogenases, catalytic domain"/>
    <property type="match status" value="1"/>
</dbReference>
<dbReference type="Pfam" id="PF08240">
    <property type="entry name" value="ADH_N"/>
    <property type="match status" value="1"/>
</dbReference>
<dbReference type="PANTHER" id="PTHR48106">
    <property type="entry name" value="QUINONE OXIDOREDUCTASE PIG3-RELATED"/>
    <property type="match status" value="1"/>
</dbReference>
<keyword evidence="1" id="KW-0521">NADP</keyword>
<reference evidence="4 5" key="1">
    <citation type="journal article" date="2002" name="Int. J. Syst. Evol. Microbiol.">
        <title>Sphingopyxis witflariensis sp. nov., isolated from activated sludge.</title>
        <authorList>
            <person name="Kampfer P."/>
            <person name="Witzenberger R."/>
            <person name="Denner E.B."/>
            <person name="Busse H.J."/>
            <person name="Neef A."/>
        </authorList>
    </citation>
    <scope>NUCLEOTIDE SEQUENCE [LARGE SCALE GENOMIC DNA]</scope>
    <source>
        <strain evidence="4 5">DSM 14551</strain>
    </source>
</reference>
<dbReference type="GO" id="GO:0016651">
    <property type="term" value="F:oxidoreductase activity, acting on NAD(P)H"/>
    <property type="evidence" value="ECO:0007669"/>
    <property type="project" value="TreeGrafter"/>
</dbReference>
<keyword evidence="5" id="KW-1185">Reference proteome</keyword>
<feature type="domain" description="Enoyl reductase (ER)" evidence="3">
    <location>
        <begin position="7"/>
        <end position="319"/>
    </location>
</feature>
<dbReference type="InterPro" id="IPR011032">
    <property type="entry name" value="GroES-like_sf"/>
</dbReference>
<evidence type="ECO:0000256" key="1">
    <source>
        <dbReference type="ARBA" id="ARBA00022857"/>
    </source>
</evidence>
<dbReference type="Pfam" id="PF13602">
    <property type="entry name" value="ADH_zinc_N_2"/>
    <property type="match status" value="1"/>
</dbReference>
<comment type="caution">
    <text evidence="4">The sequence shown here is derived from an EMBL/GenBank/DDBJ whole genome shotgun (WGS) entry which is preliminary data.</text>
</comment>
<proteinExistence type="predicted"/>
<evidence type="ECO:0000256" key="2">
    <source>
        <dbReference type="ARBA" id="ARBA00023002"/>
    </source>
</evidence>
<dbReference type="InterPro" id="IPR020843">
    <property type="entry name" value="ER"/>
</dbReference>
<dbReference type="InterPro" id="IPR036291">
    <property type="entry name" value="NAD(P)-bd_dom_sf"/>
</dbReference>
<evidence type="ECO:0000313" key="4">
    <source>
        <dbReference type="EMBL" id="OWQ92930.1"/>
    </source>
</evidence>
<evidence type="ECO:0000313" key="5">
    <source>
        <dbReference type="Proteomes" id="UP000197097"/>
    </source>
</evidence>
<dbReference type="GO" id="GO:0070402">
    <property type="term" value="F:NADPH binding"/>
    <property type="evidence" value="ECO:0007669"/>
    <property type="project" value="TreeGrafter"/>
</dbReference>
<dbReference type="InterPro" id="IPR013154">
    <property type="entry name" value="ADH-like_N"/>
</dbReference>
<dbReference type="SUPFAM" id="SSF51735">
    <property type="entry name" value="NAD(P)-binding Rossmann-fold domains"/>
    <property type="match status" value="1"/>
</dbReference>
<dbReference type="CDD" id="cd05289">
    <property type="entry name" value="MDR_like_2"/>
    <property type="match status" value="1"/>
</dbReference>
<evidence type="ECO:0000259" key="3">
    <source>
        <dbReference type="SMART" id="SM00829"/>
    </source>
</evidence>
<accession>A0A246JK78</accession>
<keyword evidence="2" id="KW-0560">Oxidoreductase</keyword>
<dbReference type="SUPFAM" id="SSF50129">
    <property type="entry name" value="GroES-like"/>
    <property type="match status" value="1"/>
</dbReference>
<dbReference type="EMBL" id="NISJ01000011">
    <property type="protein sequence ID" value="OWQ92930.1"/>
    <property type="molecule type" value="Genomic_DNA"/>
</dbReference>
<dbReference type="AlphaFoldDB" id="A0A246JK78"/>
<gene>
    <name evidence="4" type="ORF">CDQ91_17085</name>
</gene>
<name>A0A246JK78_9SPHN</name>
<sequence length="327" mass="33555">MVINAFGGPEQLVWGDLPMPEPGAGEVLVRVACAGVNPADWKTRVGKLSAYIDYHFPFVLGFDLSGIVEAVGKGLDALAPGDRVFGMSKQGQGRDGSYAEYCIADAAFLTPLPTGWSFAQAAALPVAGTTAYGGMVDVGDLQVGQSVLVNGGAGGVGSIAIQVAHALGARVAATCGPDNMSYVRGFGADHAIDYRAGDVAQAVRKWAPDGVDLVLDAVGLDSLLPSALDIVAPGGRYVEIATLISQASVEDVAHAAANGVSILSNMDAVMRLPQHLGGLAALCAAGGVKPPAIEIMPLAEAGEAHRRIEGQHVRGKIILEVASHDDW</sequence>
<protein>
    <recommendedName>
        <fullName evidence="3">Enoyl reductase (ER) domain-containing protein</fullName>
    </recommendedName>
</protein>
<dbReference type="Proteomes" id="UP000197097">
    <property type="component" value="Unassembled WGS sequence"/>
</dbReference>